<reference evidence="2" key="1">
    <citation type="submission" date="2015-01" db="EMBL/GenBank/DDBJ databases">
        <authorList>
            <person name="Durling Mikael"/>
        </authorList>
    </citation>
    <scope>NUCLEOTIDE SEQUENCE</scope>
</reference>
<accession>A0A0B7K0V7</accession>
<dbReference type="AlphaFoldDB" id="A0A0B7K0V7"/>
<evidence type="ECO:0000313" key="2">
    <source>
        <dbReference type="EMBL" id="CEO48336.1"/>
    </source>
</evidence>
<evidence type="ECO:0000256" key="1">
    <source>
        <dbReference type="SAM" id="SignalP"/>
    </source>
</evidence>
<protein>
    <recommendedName>
        <fullName evidence="3">Secreted protein</fullName>
    </recommendedName>
</protein>
<feature type="signal peptide" evidence="1">
    <location>
        <begin position="1"/>
        <end position="23"/>
    </location>
</feature>
<dbReference type="EMBL" id="CDPU01000010">
    <property type="protein sequence ID" value="CEO48336.1"/>
    <property type="molecule type" value="Genomic_DNA"/>
</dbReference>
<feature type="chain" id="PRO_5002118088" description="Secreted protein" evidence="1">
    <location>
        <begin position="24"/>
        <end position="78"/>
    </location>
</feature>
<sequence length="78" mass="8771">MLIPGHIGRVLVMIAWLNCGAVQRSTPFLSAEGIASLVRCCQWNNAYIQTYQRRQYSRCSTGPRSVVDKAGLWLSNQE</sequence>
<proteinExistence type="predicted"/>
<keyword evidence="1" id="KW-0732">Signal</keyword>
<evidence type="ECO:0008006" key="3">
    <source>
        <dbReference type="Google" id="ProtNLM"/>
    </source>
</evidence>
<organism evidence="2">
    <name type="scientific">Bionectria ochroleuca</name>
    <name type="common">Gliocladium roseum</name>
    <dbReference type="NCBI Taxonomy" id="29856"/>
    <lineage>
        <taxon>Eukaryota</taxon>
        <taxon>Fungi</taxon>
        <taxon>Dikarya</taxon>
        <taxon>Ascomycota</taxon>
        <taxon>Pezizomycotina</taxon>
        <taxon>Sordariomycetes</taxon>
        <taxon>Hypocreomycetidae</taxon>
        <taxon>Hypocreales</taxon>
        <taxon>Bionectriaceae</taxon>
        <taxon>Clonostachys</taxon>
    </lineage>
</organism>
<name>A0A0B7K0V7_BIOOC</name>
<gene>
    <name evidence="2" type="ORF">BN869_000004393_1</name>
</gene>